<accession>A0A9J5XXA3</accession>
<name>A0A9J5XXA3_SOLCO</name>
<dbReference type="AlphaFoldDB" id="A0A9J5XXA3"/>
<protein>
    <submittedName>
        <fullName evidence="1">Uncharacterized protein</fullName>
    </submittedName>
</protein>
<evidence type="ECO:0000313" key="2">
    <source>
        <dbReference type="Proteomes" id="UP000824120"/>
    </source>
</evidence>
<proteinExistence type="predicted"/>
<comment type="caution">
    <text evidence="1">The sequence shown here is derived from an EMBL/GenBank/DDBJ whole genome shotgun (WGS) entry which is preliminary data.</text>
</comment>
<dbReference type="Proteomes" id="UP000824120">
    <property type="component" value="Chromosome 8"/>
</dbReference>
<evidence type="ECO:0000313" key="1">
    <source>
        <dbReference type="EMBL" id="KAG5592255.1"/>
    </source>
</evidence>
<keyword evidence="2" id="KW-1185">Reference proteome</keyword>
<sequence length="115" mass="13538">MLHPVKFFVSKLVKSVPSDEENTFIIYVLVCLSDDCSWKLKPSVRKKVTDIRLYCSDYYKSDALANTYEISMISMSDKDDWSVSKFVLEEIVLPHRYKRMPGRPRKRRGEVHMKS</sequence>
<gene>
    <name evidence="1" type="ORF">H5410_042769</name>
</gene>
<dbReference type="EMBL" id="JACXVP010000008">
    <property type="protein sequence ID" value="KAG5592255.1"/>
    <property type="molecule type" value="Genomic_DNA"/>
</dbReference>
<reference evidence="1 2" key="1">
    <citation type="submission" date="2020-09" db="EMBL/GenBank/DDBJ databases">
        <title>De no assembly of potato wild relative species, Solanum commersonii.</title>
        <authorList>
            <person name="Cho K."/>
        </authorList>
    </citation>
    <scope>NUCLEOTIDE SEQUENCE [LARGE SCALE GENOMIC DNA]</scope>
    <source>
        <strain evidence="1">LZ3.2</strain>
        <tissue evidence="1">Leaf</tissue>
    </source>
</reference>
<organism evidence="1 2">
    <name type="scientific">Solanum commersonii</name>
    <name type="common">Commerson's wild potato</name>
    <name type="synonym">Commerson's nightshade</name>
    <dbReference type="NCBI Taxonomy" id="4109"/>
    <lineage>
        <taxon>Eukaryota</taxon>
        <taxon>Viridiplantae</taxon>
        <taxon>Streptophyta</taxon>
        <taxon>Embryophyta</taxon>
        <taxon>Tracheophyta</taxon>
        <taxon>Spermatophyta</taxon>
        <taxon>Magnoliopsida</taxon>
        <taxon>eudicotyledons</taxon>
        <taxon>Gunneridae</taxon>
        <taxon>Pentapetalae</taxon>
        <taxon>asterids</taxon>
        <taxon>lamiids</taxon>
        <taxon>Solanales</taxon>
        <taxon>Solanaceae</taxon>
        <taxon>Solanoideae</taxon>
        <taxon>Solaneae</taxon>
        <taxon>Solanum</taxon>
    </lineage>
</organism>
<dbReference type="OrthoDB" id="1300208at2759"/>